<reference evidence="1 2" key="1">
    <citation type="submission" date="2019-01" db="EMBL/GenBank/DDBJ databases">
        <authorList>
            <person name="Chen W.-M."/>
        </authorList>
    </citation>
    <scope>NUCLEOTIDE SEQUENCE [LARGE SCALE GENOMIC DNA]</scope>
    <source>
        <strain evidence="1 2">TLA-22</strain>
    </source>
</reference>
<dbReference type="InterPro" id="IPR011067">
    <property type="entry name" value="Plasmid_toxin/cell-grow_inhib"/>
</dbReference>
<dbReference type="InterPro" id="IPR003477">
    <property type="entry name" value="PemK-like"/>
</dbReference>
<organism evidence="1 2">
    <name type="scientific">Sphingobium algorifonticola</name>
    <dbReference type="NCBI Taxonomy" id="2008318"/>
    <lineage>
        <taxon>Bacteria</taxon>
        <taxon>Pseudomonadati</taxon>
        <taxon>Pseudomonadota</taxon>
        <taxon>Alphaproteobacteria</taxon>
        <taxon>Sphingomonadales</taxon>
        <taxon>Sphingomonadaceae</taxon>
        <taxon>Sphingobium</taxon>
    </lineage>
</organism>
<dbReference type="Proteomes" id="UP000282977">
    <property type="component" value="Unassembled WGS sequence"/>
</dbReference>
<dbReference type="GO" id="GO:0003677">
    <property type="term" value="F:DNA binding"/>
    <property type="evidence" value="ECO:0007669"/>
    <property type="project" value="InterPro"/>
</dbReference>
<evidence type="ECO:0000313" key="1">
    <source>
        <dbReference type="EMBL" id="RVT42063.1"/>
    </source>
</evidence>
<proteinExistence type="predicted"/>
<keyword evidence="2" id="KW-1185">Reference proteome</keyword>
<dbReference type="Pfam" id="PF02452">
    <property type="entry name" value="PemK_toxin"/>
    <property type="match status" value="1"/>
</dbReference>
<dbReference type="EMBL" id="RZUL01000002">
    <property type="protein sequence ID" value="RVT42063.1"/>
    <property type="molecule type" value="Genomic_DNA"/>
</dbReference>
<dbReference type="SUPFAM" id="SSF50118">
    <property type="entry name" value="Cell growth inhibitor/plasmid maintenance toxic component"/>
    <property type="match status" value="1"/>
</dbReference>
<accession>A0A437J9K3</accession>
<comment type="caution">
    <text evidence="1">The sequence shown here is derived from an EMBL/GenBank/DDBJ whole genome shotgun (WGS) entry which is preliminary data.</text>
</comment>
<dbReference type="Gene3D" id="2.30.30.110">
    <property type="match status" value="1"/>
</dbReference>
<name>A0A437J9K3_9SPHN</name>
<protein>
    <submittedName>
        <fullName evidence="1">Type II toxin-antitoxin system PemK/MazF family toxin</fullName>
    </submittedName>
</protein>
<dbReference type="OrthoDB" id="9813449at2"/>
<evidence type="ECO:0000313" key="2">
    <source>
        <dbReference type="Proteomes" id="UP000282977"/>
    </source>
</evidence>
<gene>
    <name evidence="1" type="ORF">ENE74_07460</name>
</gene>
<dbReference type="AlphaFoldDB" id="A0A437J9K3"/>
<sequence>MAAHDLKAGDVVWVPFPHAENASLHPRPALIVAAGLGAQGALCSALMITNAKRQEWPGDVSISDHEAIGLPIPSKVRTAKIATLEGRNAHRLGRLQDKDWQAVRALMHSLWHK</sequence>